<evidence type="ECO:0000256" key="8">
    <source>
        <dbReference type="ARBA" id="ARBA00023157"/>
    </source>
</evidence>
<evidence type="ECO:0000256" key="6">
    <source>
        <dbReference type="ARBA" id="ARBA00022825"/>
    </source>
</evidence>
<dbReference type="CDD" id="cd00190">
    <property type="entry name" value="Tryp_SPc"/>
    <property type="match status" value="1"/>
</dbReference>
<feature type="chain" id="PRO_5040232363" description="Peptidase S1 domain-containing protein" evidence="9">
    <location>
        <begin position="18"/>
        <end position="481"/>
    </location>
</feature>
<evidence type="ECO:0000313" key="11">
    <source>
        <dbReference type="EMBL" id="CAH1111805.1"/>
    </source>
</evidence>
<reference evidence="11" key="1">
    <citation type="submission" date="2022-01" db="EMBL/GenBank/DDBJ databases">
        <authorList>
            <person name="King R."/>
        </authorList>
    </citation>
    <scope>NUCLEOTIDE SEQUENCE</scope>
</reference>
<dbReference type="Pfam" id="PF16030">
    <property type="entry name" value="GD_N"/>
    <property type="match status" value="1"/>
</dbReference>
<dbReference type="OrthoDB" id="6147874at2759"/>
<gene>
    <name evidence="11" type="ORF">PSYICH_LOCUS11879</name>
</gene>
<dbReference type="Gene3D" id="2.40.10.10">
    <property type="entry name" value="Trypsin-like serine proteases"/>
    <property type="match status" value="1"/>
</dbReference>
<dbReference type="FunFam" id="2.40.10.10:FF:000146">
    <property type="entry name" value="Serine protease 53"/>
    <property type="match status" value="1"/>
</dbReference>
<dbReference type="Proteomes" id="UP001153636">
    <property type="component" value="Chromosome 6"/>
</dbReference>
<keyword evidence="2" id="KW-0964">Secreted</keyword>
<comment type="subcellular location">
    <subcellularLocation>
        <location evidence="1">Secreted</location>
    </subcellularLocation>
</comment>
<dbReference type="InterPro" id="IPR051333">
    <property type="entry name" value="CLIP_Serine_Protease"/>
</dbReference>
<dbReference type="GO" id="GO:0006508">
    <property type="term" value="P:proteolysis"/>
    <property type="evidence" value="ECO:0007669"/>
    <property type="project" value="UniProtKB-KW"/>
</dbReference>
<evidence type="ECO:0000256" key="1">
    <source>
        <dbReference type="ARBA" id="ARBA00004613"/>
    </source>
</evidence>
<keyword evidence="7" id="KW-0865">Zymogen</keyword>
<dbReference type="SUPFAM" id="SSF50494">
    <property type="entry name" value="Trypsin-like serine proteases"/>
    <property type="match status" value="1"/>
</dbReference>
<dbReference type="InterPro" id="IPR043504">
    <property type="entry name" value="Peptidase_S1_PA_chymotrypsin"/>
</dbReference>
<proteinExistence type="predicted"/>
<dbReference type="PRINTS" id="PR00722">
    <property type="entry name" value="CHYMOTRYPSIN"/>
</dbReference>
<name>A0A9P0D7G1_9CUCU</name>
<evidence type="ECO:0000259" key="10">
    <source>
        <dbReference type="PROSITE" id="PS50240"/>
    </source>
</evidence>
<evidence type="ECO:0000256" key="7">
    <source>
        <dbReference type="ARBA" id="ARBA00023145"/>
    </source>
</evidence>
<evidence type="ECO:0000256" key="4">
    <source>
        <dbReference type="ARBA" id="ARBA00022729"/>
    </source>
</evidence>
<dbReference type="GO" id="GO:0005576">
    <property type="term" value="C:extracellular region"/>
    <property type="evidence" value="ECO:0007669"/>
    <property type="project" value="UniProtKB-SubCell"/>
</dbReference>
<dbReference type="InterPro" id="IPR009003">
    <property type="entry name" value="Peptidase_S1_PA"/>
</dbReference>
<keyword evidence="6" id="KW-0720">Serine protease</keyword>
<dbReference type="InterPro" id="IPR001254">
    <property type="entry name" value="Trypsin_dom"/>
</dbReference>
<dbReference type="PANTHER" id="PTHR24260:SF143">
    <property type="entry name" value="SERINE PROTEASE GD-LIKE PROTEIN"/>
    <property type="match status" value="1"/>
</dbReference>
<evidence type="ECO:0000256" key="2">
    <source>
        <dbReference type="ARBA" id="ARBA00022525"/>
    </source>
</evidence>
<protein>
    <recommendedName>
        <fullName evidence="10">Peptidase S1 domain-containing protein</fullName>
    </recommendedName>
</protein>
<evidence type="ECO:0000256" key="5">
    <source>
        <dbReference type="ARBA" id="ARBA00022801"/>
    </source>
</evidence>
<dbReference type="PANTHER" id="PTHR24260">
    <property type="match status" value="1"/>
</dbReference>
<dbReference type="GO" id="GO:0004252">
    <property type="term" value="F:serine-type endopeptidase activity"/>
    <property type="evidence" value="ECO:0007669"/>
    <property type="project" value="InterPro"/>
</dbReference>
<dbReference type="SMART" id="SM00020">
    <property type="entry name" value="Tryp_SPc"/>
    <property type="match status" value="1"/>
</dbReference>
<evidence type="ECO:0000256" key="9">
    <source>
        <dbReference type="SAM" id="SignalP"/>
    </source>
</evidence>
<evidence type="ECO:0000256" key="3">
    <source>
        <dbReference type="ARBA" id="ARBA00022670"/>
    </source>
</evidence>
<evidence type="ECO:0000313" key="12">
    <source>
        <dbReference type="Proteomes" id="UP001153636"/>
    </source>
</evidence>
<keyword evidence="3" id="KW-0645">Protease</keyword>
<keyword evidence="5" id="KW-0378">Hydrolase</keyword>
<organism evidence="11 12">
    <name type="scientific">Psylliodes chrysocephalus</name>
    <dbReference type="NCBI Taxonomy" id="3402493"/>
    <lineage>
        <taxon>Eukaryota</taxon>
        <taxon>Metazoa</taxon>
        <taxon>Ecdysozoa</taxon>
        <taxon>Arthropoda</taxon>
        <taxon>Hexapoda</taxon>
        <taxon>Insecta</taxon>
        <taxon>Pterygota</taxon>
        <taxon>Neoptera</taxon>
        <taxon>Endopterygota</taxon>
        <taxon>Coleoptera</taxon>
        <taxon>Polyphaga</taxon>
        <taxon>Cucujiformia</taxon>
        <taxon>Chrysomeloidea</taxon>
        <taxon>Chrysomelidae</taxon>
        <taxon>Galerucinae</taxon>
        <taxon>Alticini</taxon>
        <taxon>Psylliodes</taxon>
    </lineage>
</organism>
<dbReference type="InterPro" id="IPR001314">
    <property type="entry name" value="Peptidase_S1A"/>
</dbReference>
<keyword evidence="12" id="KW-1185">Reference proteome</keyword>
<keyword evidence="4 9" id="KW-0732">Signal</keyword>
<sequence>MIGWIYALVYLISYLVAQDLESPCPKLFVYEPRNPNEPDRIYGVLTLISDHELNGIWLRVIFDKPSLQLGNWFGLVKTDDNKIYRIQSPTRKLMPNTPVKVRFYVKYDTNEPPPRLVEWRLNAKTVCPDGVVTESYNTEMYFTSPELVLTTLRPSHPPPQPQPQLELENGNTMNIGDYFRPQEVSNEEDDFFEGDFALLGKPKPSKPILDEQCGVVVKAAQPLITYGQPTEEGQFPWHVALYHARGIDLTYICGGSLISSNHIITVAHCVTRRKTQSALSPSTLMVYLGKYYLKVWSNPGIQDRQIEKIIVHQRYNSHTFSNDIAILKLNQPADITDFVRPVCLWNELNHLESVIAKQGTVVGWGFDQNGKVTEQLTQAHMPVVSQETCIYSFPEFYSRFTSDHTYCAGFNNGTSVCNGDSGGGMVFPRRGSDPHNPIWQIRGMVSISVALQNQFKCDSSHYVVFTDIAKYLDWIKNALQL</sequence>
<accession>A0A9P0D7G1</accession>
<feature type="signal peptide" evidence="9">
    <location>
        <begin position="1"/>
        <end position="17"/>
    </location>
</feature>
<dbReference type="PROSITE" id="PS50240">
    <property type="entry name" value="TRYPSIN_DOM"/>
    <property type="match status" value="1"/>
</dbReference>
<feature type="domain" description="Peptidase S1" evidence="10">
    <location>
        <begin position="224"/>
        <end position="480"/>
    </location>
</feature>
<dbReference type="EMBL" id="OV651818">
    <property type="protein sequence ID" value="CAH1111805.1"/>
    <property type="molecule type" value="Genomic_DNA"/>
</dbReference>
<dbReference type="AlphaFoldDB" id="A0A9P0D7G1"/>
<dbReference type="Pfam" id="PF00089">
    <property type="entry name" value="Trypsin"/>
    <property type="match status" value="1"/>
</dbReference>
<dbReference type="InterPro" id="IPR031986">
    <property type="entry name" value="GD_N"/>
</dbReference>
<keyword evidence="8" id="KW-1015">Disulfide bond</keyword>